<dbReference type="OrthoDB" id="1279at2"/>
<dbReference type="AlphaFoldDB" id="A0A511ZBP6"/>
<protein>
    <recommendedName>
        <fullName evidence="1">Flagellar Assembly Protein A N-terminal region domain-containing protein</fullName>
    </recommendedName>
</protein>
<dbReference type="RefSeq" id="WP_147060114.1">
    <property type="nucleotide sequence ID" value="NZ_BJYL01000050.1"/>
</dbReference>
<dbReference type="PANTHER" id="PTHR38032:SF1">
    <property type="entry name" value="RNA-BINDING PROTEIN KHPB N-TERMINAL DOMAIN-CONTAINING PROTEIN"/>
    <property type="match status" value="1"/>
</dbReference>
<name>A0A511ZBP6_9BACL</name>
<keyword evidence="3" id="KW-1185">Reference proteome</keyword>
<gene>
    <name evidence="2" type="ORF">SLU01_31760</name>
</gene>
<proteinExistence type="predicted"/>
<evidence type="ECO:0000313" key="2">
    <source>
        <dbReference type="EMBL" id="GEN84864.1"/>
    </source>
</evidence>
<reference evidence="2 3" key="1">
    <citation type="submission" date="2019-07" db="EMBL/GenBank/DDBJ databases">
        <title>Whole genome shotgun sequence of Sporosarcina luteola NBRC 105378.</title>
        <authorList>
            <person name="Hosoyama A."/>
            <person name="Uohara A."/>
            <person name="Ohji S."/>
            <person name="Ichikawa N."/>
        </authorList>
    </citation>
    <scope>NUCLEOTIDE SEQUENCE [LARGE SCALE GENOMIC DNA]</scope>
    <source>
        <strain evidence="2 3">NBRC 105378</strain>
    </source>
</reference>
<dbReference type="InterPro" id="IPR046866">
    <property type="entry name" value="FapA_N"/>
</dbReference>
<accession>A0A511ZBP6</accession>
<feature type="domain" description="Flagellar Assembly Protein A N-terminal region" evidence="1">
    <location>
        <begin position="41"/>
        <end position="199"/>
    </location>
</feature>
<dbReference type="InterPro" id="IPR046865">
    <property type="entry name" value="FapA_b_solenoid"/>
</dbReference>
<dbReference type="Proteomes" id="UP000321901">
    <property type="component" value="Unassembled WGS sequence"/>
</dbReference>
<dbReference type="PANTHER" id="PTHR38032">
    <property type="entry name" value="POLYMERASE-RELATED"/>
    <property type="match status" value="1"/>
</dbReference>
<dbReference type="InterPro" id="IPR005646">
    <property type="entry name" value="FapA"/>
</dbReference>
<sequence>MREITALNNDITPPHYKIRLIEHNIIAILTVTPGKRHPGGREVLKAQLVEEEIELYNNLDSNEIINELEQMGITERINRSAIEEATRSLTPFEAIIAKGHLPVEGFNGDLYLHSQIENNPCSEHGKIDFREMNPIETVEENGLVATYLPAVPGVDGMDLFGNPVPTKEVFDLNLRLGEQVERRGNKIYALAPGRLLIEKHCSFIKIEVKSEFVHDGTVNLSSGNIKFNGDVRIGEDVENSMTVSATGKIFIGGSVRKATIDAGRSLAIQGHVFSSTVSVGMQEVLEEKLAEQLDELLCYLDQMQKTIHQIIDIRGVHLEDVDAGELKELVRVILKEKYFEFHDKKRDFIRKIKERAAQLSSDWIPVTDKLYSVFTDTSLTTVRNAADFSQLLEEGRALVKHYTKGESSNNYLKIPYAVNSILSCNGTIEVTEAGLHNCSVTANKKVFIEGCCRGGEIKAREKVSIKETGSMNGVKTVIMTDKEGVITIGLARCGTEIWVGGEVHHFDMDKLGVHARIVDGRLCTS</sequence>
<evidence type="ECO:0000259" key="1">
    <source>
        <dbReference type="Pfam" id="PF20250"/>
    </source>
</evidence>
<dbReference type="EMBL" id="BJYL01000050">
    <property type="protein sequence ID" value="GEN84864.1"/>
    <property type="molecule type" value="Genomic_DNA"/>
</dbReference>
<dbReference type="Pfam" id="PF20250">
    <property type="entry name" value="FapA_N"/>
    <property type="match status" value="1"/>
</dbReference>
<organism evidence="2 3">
    <name type="scientific">Sporosarcina luteola</name>
    <dbReference type="NCBI Taxonomy" id="582850"/>
    <lineage>
        <taxon>Bacteria</taxon>
        <taxon>Bacillati</taxon>
        <taxon>Bacillota</taxon>
        <taxon>Bacilli</taxon>
        <taxon>Bacillales</taxon>
        <taxon>Caryophanaceae</taxon>
        <taxon>Sporosarcina</taxon>
    </lineage>
</organism>
<comment type="caution">
    <text evidence="2">The sequence shown here is derived from an EMBL/GenBank/DDBJ whole genome shotgun (WGS) entry which is preliminary data.</text>
</comment>
<dbReference type="Pfam" id="PF03961">
    <property type="entry name" value="FapA"/>
    <property type="match status" value="1"/>
</dbReference>
<evidence type="ECO:0000313" key="3">
    <source>
        <dbReference type="Proteomes" id="UP000321901"/>
    </source>
</evidence>